<dbReference type="InterPro" id="IPR027266">
    <property type="entry name" value="TrmE/GcvT-like"/>
</dbReference>
<accession>U2UTU8</accession>
<dbReference type="RefSeq" id="WP_021727006.1">
    <property type="nucleotide sequence ID" value="NZ_AWEZ01000064.1"/>
</dbReference>
<dbReference type="AlphaFoldDB" id="U2UTU8"/>
<feature type="domain" description="GCVT N-terminal" evidence="1">
    <location>
        <begin position="8"/>
        <end position="234"/>
    </location>
</feature>
<dbReference type="Proteomes" id="UP000016638">
    <property type="component" value="Unassembled WGS sequence"/>
</dbReference>
<name>U2UTU8_9ACTN</name>
<dbReference type="STRING" id="1125712.HMPREF1316_1288"/>
<keyword evidence="3" id="KW-1185">Reference proteome</keyword>
<dbReference type="EMBL" id="AWEZ01000064">
    <property type="protein sequence ID" value="ERL06552.1"/>
    <property type="molecule type" value="Genomic_DNA"/>
</dbReference>
<dbReference type="Gene3D" id="3.30.1360.120">
    <property type="entry name" value="Probable tRNA modification gtpase trme, domain 1"/>
    <property type="match status" value="1"/>
</dbReference>
<dbReference type="eggNOG" id="COG0404">
    <property type="taxonomic scope" value="Bacteria"/>
</dbReference>
<dbReference type="OrthoDB" id="3186112at2"/>
<dbReference type="PIRSF" id="PIRSF006487">
    <property type="entry name" value="GcvT"/>
    <property type="match status" value="1"/>
</dbReference>
<dbReference type="PATRIC" id="fig|1125712.3.peg.2054"/>
<protein>
    <submittedName>
        <fullName evidence="2">Glycine cleavage T-protein</fullName>
    </submittedName>
</protein>
<gene>
    <name evidence="2" type="ORF">HMPREF1316_1288</name>
</gene>
<evidence type="ECO:0000313" key="3">
    <source>
        <dbReference type="Proteomes" id="UP000016638"/>
    </source>
</evidence>
<dbReference type="SUPFAM" id="SSF103025">
    <property type="entry name" value="Folate-binding domain"/>
    <property type="match status" value="1"/>
</dbReference>
<sequence length="279" mass="29318">MATSVLRQEHELLGGLIQEEGALLGPVRYADEDVELAAFDVDAALVDLTGMGMWLVSGAPAQAFCEAACAGPRLSVGTCALGACLLGDGSVASVPLLVRTGASEYLILDASPRMDVLFSWLGFVAHIERDGVRPYDGLAMSDETASLVPLALTGPTAPAVLSDYVPGDVHQRLPLAGEVANLDLDGRITTIVCALDLPQPAYLVLVPPIYARAIWRSLLSFGSVMPVGHAALRTWMARRTAVLSQLPVPDRLTIGEGELRASGMVREGMDFIGARGLAG</sequence>
<proteinExistence type="predicted"/>
<dbReference type="Pfam" id="PF01571">
    <property type="entry name" value="GCV_T"/>
    <property type="match status" value="1"/>
</dbReference>
<organism evidence="2 3">
    <name type="scientific">Olsenella profusa F0195</name>
    <dbReference type="NCBI Taxonomy" id="1125712"/>
    <lineage>
        <taxon>Bacteria</taxon>
        <taxon>Bacillati</taxon>
        <taxon>Actinomycetota</taxon>
        <taxon>Coriobacteriia</taxon>
        <taxon>Coriobacteriales</taxon>
        <taxon>Atopobiaceae</taxon>
        <taxon>Olsenella</taxon>
    </lineage>
</organism>
<reference evidence="2 3" key="1">
    <citation type="submission" date="2013-08" db="EMBL/GenBank/DDBJ databases">
        <authorList>
            <person name="Durkin A.S."/>
            <person name="Haft D.R."/>
            <person name="McCorrison J."/>
            <person name="Torralba M."/>
            <person name="Gillis M."/>
            <person name="Haft D.H."/>
            <person name="Methe B."/>
            <person name="Sutton G."/>
            <person name="Nelson K.E."/>
        </authorList>
    </citation>
    <scope>NUCLEOTIDE SEQUENCE [LARGE SCALE GENOMIC DNA]</scope>
    <source>
        <strain evidence="2 3">F0195</strain>
    </source>
</reference>
<evidence type="ECO:0000313" key="2">
    <source>
        <dbReference type="EMBL" id="ERL06552.1"/>
    </source>
</evidence>
<evidence type="ECO:0000259" key="1">
    <source>
        <dbReference type="Pfam" id="PF01571"/>
    </source>
</evidence>
<dbReference type="InterPro" id="IPR006222">
    <property type="entry name" value="GCVT_N"/>
</dbReference>
<comment type="caution">
    <text evidence="2">The sequence shown here is derived from an EMBL/GenBank/DDBJ whole genome shotgun (WGS) entry which is preliminary data.</text>
</comment>